<sequence>YIILYRPLDQVAENRRLHVSSLLIRYYDEDVRSTPFDVATAHLFASTSVIQHKLRHSSLFGADRYSTPNPRSTERRRAAHRHRSTPSTVQCPQSRTVEHLFLIRFVIVLGALDKDHPTQTYALKYPEVSKDPLISKTLGGAAMNEPPTPVTDCLPLASGLVLLSQSCEALGPNSSLSTSS</sequence>
<comment type="caution">
    <text evidence="2">The sequence shown here is derived from an EMBL/GenBank/DDBJ whole genome shotgun (WGS) entry which is preliminary data.</text>
</comment>
<name>K0RXS1_THAOC</name>
<feature type="region of interest" description="Disordered" evidence="1">
    <location>
        <begin position="61"/>
        <end position="90"/>
    </location>
</feature>
<evidence type="ECO:0000256" key="1">
    <source>
        <dbReference type="SAM" id="MobiDB-lite"/>
    </source>
</evidence>
<dbReference type="AlphaFoldDB" id="K0RXS1"/>
<evidence type="ECO:0000313" key="2">
    <source>
        <dbReference type="EMBL" id="EJK53636.1"/>
    </source>
</evidence>
<accession>K0RXS1</accession>
<evidence type="ECO:0000313" key="3">
    <source>
        <dbReference type="Proteomes" id="UP000266841"/>
    </source>
</evidence>
<organism evidence="2 3">
    <name type="scientific">Thalassiosira oceanica</name>
    <name type="common">Marine diatom</name>
    <dbReference type="NCBI Taxonomy" id="159749"/>
    <lineage>
        <taxon>Eukaryota</taxon>
        <taxon>Sar</taxon>
        <taxon>Stramenopiles</taxon>
        <taxon>Ochrophyta</taxon>
        <taxon>Bacillariophyta</taxon>
        <taxon>Coscinodiscophyceae</taxon>
        <taxon>Thalassiosirophycidae</taxon>
        <taxon>Thalassiosirales</taxon>
        <taxon>Thalassiosiraceae</taxon>
        <taxon>Thalassiosira</taxon>
    </lineage>
</organism>
<dbReference type="EMBL" id="AGNL01037377">
    <property type="protein sequence ID" value="EJK53636.1"/>
    <property type="molecule type" value="Genomic_DNA"/>
</dbReference>
<protein>
    <submittedName>
        <fullName evidence="2">Uncharacterized protein</fullName>
    </submittedName>
</protein>
<proteinExistence type="predicted"/>
<gene>
    <name evidence="2" type="ORF">THAOC_26882</name>
</gene>
<feature type="non-terminal residue" evidence="2">
    <location>
        <position position="1"/>
    </location>
</feature>
<reference evidence="2 3" key="1">
    <citation type="journal article" date="2012" name="Genome Biol.">
        <title>Genome and low-iron response of an oceanic diatom adapted to chronic iron limitation.</title>
        <authorList>
            <person name="Lommer M."/>
            <person name="Specht M."/>
            <person name="Roy A.S."/>
            <person name="Kraemer L."/>
            <person name="Andreson R."/>
            <person name="Gutowska M.A."/>
            <person name="Wolf J."/>
            <person name="Bergner S.V."/>
            <person name="Schilhabel M.B."/>
            <person name="Klostermeier U.C."/>
            <person name="Beiko R.G."/>
            <person name="Rosenstiel P."/>
            <person name="Hippler M."/>
            <person name="Laroche J."/>
        </authorList>
    </citation>
    <scope>NUCLEOTIDE SEQUENCE [LARGE SCALE GENOMIC DNA]</scope>
    <source>
        <strain evidence="2 3">CCMP1005</strain>
    </source>
</reference>
<keyword evidence="3" id="KW-1185">Reference proteome</keyword>
<dbReference type="Proteomes" id="UP000266841">
    <property type="component" value="Unassembled WGS sequence"/>
</dbReference>